<feature type="transmembrane region" description="Helical" evidence="5">
    <location>
        <begin position="145"/>
        <end position="168"/>
    </location>
</feature>
<keyword evidence="3 5" id="KW-1133">Transmembrane helix</keyword>
<accession>A0A381RLX2</accession>
<feature type="transmembrane region" description="Helical" evidence="5">
    <location>
        <begin position="198"/>
        <end position="222"/>
    </location>
</feature>
<comment type="subcellular location">
    <subcellularLocation>
        <location evidence="1">Membrane</location>
        <topology evidence="1">Multi-pass membrane protein</topology>
    </subcellularLocation>
</comment>
<dbReference type="GO" id="GO:0016020">
    <property type="term" value="C:membrane"/>
    <property type="evidence" value="ECO:0007669"/>
    <property type="project" value="UniProtKB-SubCell"/>
</dbReference>
<evidence type="ECO:0000256" key="3">
    <source>
        <dbReference type="ARBA" id="ARBA00022989"/>
    </source>
</evidence>
<dbReference type="InterPro" id="IPR050475">
    <property type="entry name" value="Prenyltransferase_related"/>
</dbReference>
<reference evidence="6" key="1">
    <citation type="submission" date="2018-05" db="EMBL/GenBank/DDBJ databases">
        <authorList>
            <person name="Lanie J.A."/>
            <person name="Ng W.-L."/>
            <person name="Kazmierczak K.M."/>
            <person name="Andrzejewski T.M."/>
            <person name="Davidsen T.M."/>
            <person name="Wayne K.J."/>
            <person name="Tettelin H."/>
            <person name="Glass J.I."/>
            <person name="Rusch D."/>
            <person name="Podicherti R."/>
            <person name="Tsui H.-C.T."/>
            <person name="Winkler M.E."/>
        </authorList>
    </citation>
    <scope>NUCLEOTIDE SEQUENCE</scope>
</reference>
<protein>
    <recommendedName>
        <fullName evidence="7">Geranylgeranylglycerol-phosphate geranylgeranyltransferase</fullName>
    </recommendedName>
</protein>
<keyword evidence="2 5" id="KW-0812">Transmembrane</keyword>
<dbReference type="GO" id="GO:0016765">
    <property type="term" value="F:transferase activity, transferring alkyl or aryl (other than methyl) groups"/>
    <property type="evidence" value="ECO:0007669"/>
    <property type="project" value="InterPro"/>
</dbReference>
<evidence type="ECO:0000256" key="4">
    <source>
        <dbReference type="ARBA" id="ARBA00023136"/>
    </source>
</evidence>
<dbReference type="InterPro" id="IPR044878">
    <property type="entry name" value="UbiA_sf"/>
</dbReference>
<dbReference type="EMBL" id="UINC01002042">
    <property type="protein sequence ID" value="SUZ92224.1"/>
    <property type="molecule type" value="Genomic_DNA"/>
</dbReference>
<gene>
    <name evidence="6" type="ORF">METZ01_LOCUS45078</name>
</gene>
<evidence type="ECO:0000256" key="1">
    <source>
        <dbReference type="ARBA" id="ARBA00004141"/>
    </source>
</evidence>
<dbReference type="Gene3D" id="1.10.357.140">
    <property type="entry name" value="UbiA prenyltransferase"/>
    <property type="match status" value="1"/>
</dbReference>
<dbReference type="CDD" id="cd13961">
    <property type="entry name" value="PT_UbiA_DGGGPS"/>
    <property type="match status" value="1"/>
</dbReference>
<dbReference type="PANTHER" id="PTHR42723:SF1">
    <property type="entry name" value="CHLOROPHYLL SYNTHASE, CHLOROPLASTIC"/>
    <property type="match status" value="1"/>
</dbReference>
<feature type="transmembrane region" description="Helical" evidence="5">
    <location>
        <begin position="108"/>
        <end position="125"/>
    </location>
</feature>
<sequence length="277" mass="28412">MHPLLRITRPGNVLLSALALLAAGFVAVGPEALPQAAPQLALAAGAAMLCVGGGNTLNDWFDRETDRANHPNRVLPRGELSPQTALNWARLLLLAGLLSAGLLLDNPLPLTIAAVAVALLLAYELRLKATGLPGNTTVGLLAGGLFFYGGAATGTPGATLWLAGLATLATLSRELMKDVQDLEGDSDRRTLPARIGPAATLQLATTVLALAAVLSITAYAQFSGRGATAYLVLVILADGWMLNGCRLALSGDPRVGQQALKQGMGVAMLAFIAGAAL</sequence>
<organism evidence="6">
    <name type="scientific">marine metagenome</name>
    <dbReference type="NCBI Taxonomy" id="408172"/>
    <lineage>
        <taxon>unclassified sequences</taxon>
        <taxon>metagenomes</taxon>
        <taxon>ecological metagenomes</taxon>
    </lineage>
</organism>
<dbReference type="Pfam" id="PF01040">
    <property type="entry name" value="UbiA"/>
    <property type="match status" value="1"/>
</dbReference>
<evidence type="ECO:0008006" key="7">
    <source>
        <dbReference type="Google" id="ProtNLM"/>
    </source>
</evidence>
<feature type="transmembrane region" description="Helical" evidence="5">
    <location>
        <begin position="85"/>
        <end position="103"/>
    </location>
</feature>
<proteinExistence type="predicted"/>
<evidence type="ECO:0000313" key="6">
    <source>
        <dbReference type="EMBL" id="SUZ92224.1"/>
    </source>
</evidence>
<name>A0A381RLX2_9ZZZZ</name>
<dbReference type="AlphaFoldDB" id="A0A381RLX2"/>
<keyword evidence="4 5" id="KW-0472">Membrane</keyword>
<dbReference type="InterPro" id="IPR000537">
    <property type="entry name" value="UbiA_prenyltransferase"/>
</dbReference>
<dbReference type="PANTHER" id="PTHR42723">
    <property type="entry name" value="CHLOROPHYLL SYNTHASE"/>
    <property type="match status" value="1"/>
</dbReference>
<evidence type="ECO:0000256" key="2">
    <source>
        <dbReference type="ARBA" id="ARBA00022692"/>
    </source>
</evidence>
<evidence type="ECO:0000256" key="5">
    <source>
        <dbReference type="SAM" id="Phobius"/>
    </source>
</evidence>